<dbReference type="EMBL" id="WAIE01000002">
    <property type="protein sequence ID" value="KAB1442275.1"/>
    <property type="molecule type" value="Genomic_DNA"/>
</dbReference>
<keyword evidence="1" id="KW-1133">Transmembrane helix</keyword>
<gene>
    <name evidence="3" type="ORF">F8A88_07420</name>
</gene>
<keyword evidence="1" id="KW-0472">Membrane</keyword>
<feature type="transmembrane region" description="Helical" evidence="1">
    <location>
        <begin position="86"/>
        <end position="103"/>
    </location>
</feature>
<reference evidence="3 4" key="1">
    <citation type="journal article" date="2017" name="Int. J. Syst. Evol. Microbiol.">
        <title>Desulfovibrio senegalensis sp. nov., a mesophilic sulfate reducer isolated from marine sediment.</title>
        <authorList>
            <person name="Thioye A."/>
            <person name="Gam Z.B.A."/>
            <person name="Mbengue M."/>
            <person name="Cayol J.L."/>
            <person name="Joseph-Bartoli M."/>
            <person name="Toure-Kane C."/>
            <person name="Labat M."/>
        </authorList>
    </citation>
    <scope>NUCLEOTIDE SEQUENCE [LARGE SCALE GENOMIC DNA]</scope>
    <source>
        <strain evidence="3 4">DSM 101509</strain>
    </source>
</reference>
<name>A0A6N6N371_9BACT</name>
<evidence type="ECO:0000259" key="2">
    <source>
        <dbReference type="Pfam" id="PF13240"/>
    </source>
</evidence>
<feature type="transmembrane region" description="Helical" evidence="1">
    <location>
        <begin position="61"/>
        <end position="80"/>
    </location>
</feature>
<keyword evidence="4" id="KW-1185">Reference proteome</keyword>
<dbReference type="InterPro" id="IPR026870">
    <property type="entry name" value="Zinc_ribbon_dom"/>
</dbReference>
<keyword evidence="1" id="KW-0812">Transmembrane</keyword>
<organism evidence="3 4">
    <name type="scientific">Pseudodesulfovibrio senegalensis</name>
    <dbReference type="NCBI Taxonomy" id="1721087"/>
    <lineage>
        <taxon>Bacteria</taxon>
        <taxon>Pseudomonadati</taxon>
        <taxon>Thermodesulfobacteriota</taxon>
        <taxon>Desulfovibrionia</taxon>
        <taxon>Desulfovibrionales</taxon>
        <taxon>Desulfovibrionaceae</taxon>
    </lineage>
</organism>
<protein>
    <submittedName>
        <fullName evidence="3">Zinc ribbon domain-containing protein</fullName>
    </submittedName>
</protein>
<comment type="caution">
    <text evidence="3">The sequence shown here is derived from an EMBL/GenBank/DDBJ whole genome shotgun (WGS) entry which is preliminary data.</text>
</comment>
<dbReference type="SUPFAM" id="SSF57829">
    <property type="entry name" value="Zn-binding ribosomal proteins"/>
    <property type="match status" value="1"/>
</dbReference>
<sequence length="106" mass="11862">MESMMIVCTRCGNPNDDKARRCKRCGHKLQSSIRPAPGPSAQWEKLEPMRSHITPERRAELMRMFEACAYSLAVVAAVAFSAVSGLWWPLYAVMAVVAVLVVVRRL</sequence>
<dbReference type="GO" id="GO:0006412">
    <property type="term" value="P:translation"/>
    <property type="evidence" value="ECO:0007669"/>
    <property type="project" value="InterPro"/>
</dbReference>
<evidence type="ECO:0000256" key="1">
    <source>
        <dbReference type="SAM" id="Phobius"/>
    </source>
</evidence>
<feature type="domain" description="Zinc-ribbon" evidence="2">
    <location>
        <begin position="8"/>
        <end position="29"/>
    </location>
</feature>
<evidence type="ECO:0000313" key="4">
    <source>
        <dbReference type="Proteomes" id="UP000438699"/>
    </source>
</evidence>
<dbReference type="Pfam" id="PF13240">
    <property type="entry name" value="Zn_Ribbon_1"/>
    <property type="match status" value="1"/>
</dbReference>
<dbReference type="AlphaFoldDB" id="A0A6N6N371"/>
<proteinExistence type="predicted"/>
<dbReference type="InterPro" id="IPR011332">
    <property type="entry name" value="Ribosomal_zn-bd"/>
</dbReference>
<accession>A0A6N6N371</accession>
<dbReference type="Proteomes" id="UP000438699">
    <property type="component" value="Unassembled WGS sequence"/>
</dbReference>
<evidence type="ECO:0000313" key="3">
    <source>
        <dbReference type="EMBL" id="KAB1442275.1"/>
    </source>
</evidence>